<accession>A0AC35GRI0</accession>
<protein>
    <submittedName>
        <fullName evidence="2">SWI/SNF-related matrix-associated actin-dependent regulator of chromatin subfamily B member 1</fullName>
    </submittedName>
</protein>
<reference evidence="2" key="1">
    <citation type="submission" date="2022-11" db="UniProtKB">
        <authorList>
            <consortium name="WormBaseParasite"/>
        </authorList>
    </citation>
    <scope>IDENTIFICATION</scope>
</reference>
<organism evidence="1 2">
    <name type="scientific">Panagrolaimus sp. PS1159</name>
    <dbReference type="NCBI Taxonomy" id="55785"/>
    <lineage>
        <taxon>Eukaryota</taxon>
        <taxon>Metazoa</taxon>
        <taxon>Ecdysozoa</taxon>
        <taxon>Nematoda</taxon>
        <taxon>Chromadorea</taxon>
        <taxon>Rhabditida</taxon>
        <taxon>Tylenchina</taxon>
        <taxon>Panagrolaimomorpha</taxon>
        <taxon>Panagrolaimoidea</taxon>
        <taxon>Panagrolaimidae</taxon>
        <taxon>Panagrolaimus</taxon>
    </lineage>
</organism>
<sequence length="389" mass="43646">MGPPPSTFGKKPQAFDLNGELYYIGADIGNYLKCHRGKLYKHYPNMWRRVATADEKKRIQELSNNANLSSNVMLVRATEVEEILAGNEEKYRNVGARHGTPTAASVTPNVRKDSTPLIFSARHTRSAGGGNWFNSHLAGGNQIETISTALPPCVGRGRPKHRENIYDVSDHTHLTSLSANASIPEELVPVRIDLDIDGLKIRDAFSYNKNETIITPEIFAECFCDDLEINNPQAVQQIAASIRQQISAYEELLPMEGAIDQRAQIKLNINVQNENLTDTVEWDIAQPENSPEEFANHLCRDLQIGGEFIPSIACSIRGQIAFYRRTFAHSDTQLPVISGVHPLRSDNEMELFAPRIEVMSEADLDKKLRDSDRNSRRMRRLQSTPYGGY</sequence>
<evidence type="ECO:0000313" key="2">
    <source>
        <dbReference type="WBParaSite" id="PS1159_v2.g8.t1"/>
    </source>
</evidence>
<evidence type="ECO:0000313" key="1">
    <source>
        <dbReference type="Proteomes" id="UP000887580"/>
    </source>
</evidence>
<dbReference type="WBParaSite" id="PS1159_v2.g8.t1">
    <property type="protein sequence ID" value="PS1159_v2.g8.t1"/>
    <property type="gene ID" value="PS1159_v2.g8"/>
</dbReference>
<dbReference type="Proteomes" id="UP000887580">
    <property type="component" value="Unplaced"/>
</dbReference>
<name>A0AC35GRI0_9BILA</name>
<proteinExistence type="predicted"/>